<evidence type="ECO:0000256" key="2">
    <source>
        <dbReference type="SAM" id="SignalP"/>
    </source>
</evidence>
<dbReference type="PANTHER" id="PTHR42928:SF5">
    <property type="entry name" value="BLR1237 PROTEIN"/>
    <property type="match status" value="1"/>
</dbReference>
<gene>
    <name evidence="3" type="ORF">FHW18_001707</name>
</gene>
<reference evidence="3 4" key="1">
    <citation type="submission" date="2020-07" db="EMBL/GenBank/DDBJ databases">
        <title>Genomic Encyclopedia of Type Strains, Phase IV (KMG-V): Genome sequencing to study the core and pangenomes of soil and plant-associated prokaryotes.</title>
        <authorList>
            <person name="Whitman W."/>
        </authorList>
    </citation>
    <scope>NUCLEOTIDE SEQUENCE [LARGE SCALE GENOMIC DNA]</scope>
    <source>
        <strain evidence="3 4">SAS40</strain>
    </source>
</reference>
<keyword evidence="2" id="KW-0732">Signal</keyword>
<dbReference type="RefSeq" id="WP_257022147.1">
    <property type="nucleotide sequence ID" value="NZ_JACBYR010000001.1"/>
</dbReference>
<proteinExistence type="inferred from homology"/>
<dbReference type="SUPFAM" id="SSF53850">
    <property type="entry name" value="Periplasmic binding protein-like II"/>
    <property type="match status" value="1"/>
</dbReference>
<dbReference type="EMBL" id="JACBYR010000001">
    <property type="protein sequence ID" value="NYE82436.1"/>
    <property type="molecule type" value="Genomic_DNA"/>
</dbReference>
<dbReference type="InterPro" id="IPR042100">
    <property type="entry name" value="Bug_dom1"/>
</dbReference>
<dbReference type="Gene3D" id="3.40.190.10">
    <property type="entry name" value="Periplasmic binding protein-like II"/>
    <property type="match status" value="1"/>
</dbReference>
<feature type="signal peptide" evidence="2">
    <location>
        <begin position="1"/>
        <end position="33"/>
    </location>
</feature>
<evidence type="ECO:0000313" key="4">
    <source>
        <dbReference type="Proteomes" id="UP000542125"/>
    </source>
</evidence>
<dbReference type="InterPro" id="IPR005064">
    <property type="entry name" value="BUG"/>
</dbReference>
<keyword evidence="3" id="KW-0675">Receptor</keyword>
<dbReference type="PIRSF" id="PIRSF017082">
    <property type="entry name" value="YflP"/>
    <property type="match status" value="1"/>
</dbReference>
<accession>A0A7Y9ISV6</accession>
<evidence type="ECO:0000313" key="3">
    <source>
        <dbReference type="EMBL" id="NYE82436.1"/>
    </source>
</evidence>
<comment type="similarity">
    <text evidence="1">Belongs to the UPF0065 (bug) family.</text>
</comment>
<dbReference type="AlphaFoldDB" id="A0A7Y9ISV6"/>
<keyword evidence="4" id="KW-1185">Reference proteome</keyword>
<feature type="chain" id="PRO_5030679502" evidence="2">
    <location>
        <begin position="34"/>
        <end position="330"/>
    </location>
</feature>
<sequence>MNLKNSARLVRTSRRRLMLSALGAALIPLSSNGTSTYPDQVIKLVVGFPPGGGGDTYGRALASALGKVLGKTVIVDNRAGAGGTIAGSMVARSKPDGYTLLLVLSGSFSAAPAVRSDLPYRVPEDFTAIAKLVDSPYGLVVRADSPYTSIEDYLQKAKAGKMSFASVGAGGASHIVMEIIKQQAGVDILHVPYKGAAPAMNDLLGGMVDSFINPYVSLMPQIKSGKLRMLAVTGTARPPGMPDVPTFKDIGLDVDMTLWYGFVAPAGTPADVIAKLTNATKVALNDPELIRTLEADGGQVTPLFGDQFRELMIRDIQKFKAAVVKAGIKE</sequence>
<protein>
    <submittedName>
        <fullName evidence="3">Tripartite-type tricarboxylate transporter receptor subunit TctC</fullName>
    </submittedName>
</protein>
<dbReference type="Pfam" id="PF03401">
    <property type="entry name" value="TctC"/>
    <property type="match status" value="1"/>
</dbReference>
<comment type="caution">
    <text evidence="3">The sequence shown here is derived from an EMBL/GenBank/DDBJ whole genome shotgun (WGS) entry which is preliminary data.</text>
</comment>
<dbReference type="Proteomes" id="UP000542125">
    <property type="component" value="Unassembled WGS sequence"/>
</dbReference>
<organism evidence="3 4">
    <name type="scientific">Pigmentiphaga litoralis</name>
    <dbReference type="NCBI Taxonomy" id="516702"/>
    <lineage>
        <taxon>Bacteria</taxon>
        <taxon>Pseudomonadati</taxon>
        <taxon>Pseudomonadota</taxon>
        <taxon>Betaproteobacteria</taxon>
        <taxon>Burkholderiales</taxon>
        <taxon>Alcaligenaceae</taxon>
        <taxon>Pigmentiphaga</taxon>
    </lineage>
</organism>
<evidence type="ECO:0000256" key="1">
    <source>
        <dbReference type="ARBA" id="ARBA00006987"/>
    </source>
</evidence>
<dbReference type="Gene3D" id="3.40.190.150">
    <property type="entry name" value="Bordetella uptake gene, domain 1"/>
    <property type="match status" value="1"/>
</dbReference>
<name>A0A7Y9ISV6_9BURK</name>
<dbReference type="CDD" id="cd07012">
    <property type="entry name" value="PBP2_Bug_TTT"/>
    <property type="match status" value="1"/>
</dbReference>
<dbReference type="PANTHER" id="PTHR42928">
    <property type="entry name" value="TRICARBOXYLATE-BINDING PROTEIN"/>
    <property type="match status" value="1"/>
</dbReference>